<gene>
    <name evidence="11" type="ORF">FGL86_14875</name>
</gene>
<evidence type="ECO:0000256" key="8">
    <source>
        <dbReference type="ARBA" id="ARBA00023326"/>
    </source>
</evidence>
<feature type="domain" description="GH10" evidence="10">
    <location>
        <begin position="263"/>
        <end position="578"/>
    </location>
</feature>
<dbReference type="GO" id="GO:0031176">
    <property type="term" value="F:endo-1,4-beta-xylanase activity"/>
    <property type="evidence" value="ECO:0007669"/>
    <property type="project" value="UniProtKB-EC"/>
</dbReference>
<protein>
    <recommendedName>
        <fullName evidence="9">Beta-xylanase</fullName>
        <ecNumber evidence="9">3.2.1.8</ecNumber>
    </recommendedName>
</protein>
<evidence type="ECO:0000256" key="4">
    <source>
        <dbReference type="ARBA" id="ARBA00022729"/>
    </source>
</evidence>
<evidence type="ECO:0000256" key="7">
    <source>
        <dbReference type="ARBA" id="ARBA00023295"/>
    </source>
</evidence>
<comment type="similarity">
    <text evidence="2 9">Belongs to the glycosyl hydrolase 10 (cellulase F) family.</text>
</comment>
<keyword evidence="3 11" id="KW-0858">Xylan degradation</keyword>
<dbReference type="PROSITE" id="PS51760">
    <property type="entry name" value="GH10_2"/>
    <property type="match status" value="1"/>
</dbReference>
<reference evidence="11 12" key="1">
    <citation type="submission" date="2019-06" db="EMBL/GenBank/DDBJ databases">
        <title>Genome analyses of bacteria isolated from kimchi.</title>
        <authorList>
            <person name="Lee S."/>
            <person name="Ahn S."/>
            <person name="Roh S."/>
        </authorList>
    </citation>
    <scope>NUCLEOTIDE SEQUENCE [LARGE SCALE GENOMIC DNA]</scope>
    <source>
        <strain evidence="11 12">CBA4606</strain>
    </source>
</reference>
<dbReference type="InterPro" id="IPR001000">
    <property type="entry name" value="GH10_dom"/>
</dbReference>
<dbReference type="OrthoDB" id="9815836at2"/>
<keyword evidence="6 9" id="KW-0119">Carbohydrate metabolism</keyword>
<keyword evidence="4" id="KW-0732">Signal</keyword>
<proteinExistence type="inferred from homology"/>
<evidence type="ECO:0000259" key="10">
    <source>
        <dbReference type="PROSITE" id="PS51760"/>
    </source>
</evidence>
<evidence type="ECO:0000256" key="9">
    <source>
        <dbReference type="RuleBase" id="RU361174"/>
    </source>
</evidence>
<dbReference type="SUPFAM" id="SSF51445">
    <property type="entry name" value="(Trans)glycosidases"/>
    <property type="match status" value="1"/>
</dbReference>
<dbReference type="SMART" id="SM00633">
    <property type="entry name" value="Glyco_10"/>
    <property type="match status" value="1"/>
</dbReference>
<dbReference type="PANTHER" id="PTHR31490">
    <property type="entry name" value="GLYCOSYL HYDROLASE"/>
    <property type="match status" value="1"/>
</dbReference>
<dbReference type="InterPro" id="IPR017853">
    <property type="entry name" value="GH"/>
</dbReference>
<dbReference type="GO" id="GO:0045493">
    <property type="term" value="P:xylan catabolic process"/>
    <property type="evidence" value="ECO:0007669"/>
    <property type="project" value="UniProtKB-KW"/>
</dbReference>
<dbReference type="Gene3D" id="3.20.20.80">
    <property type="entry name" value="Glycosidases"/>
    <property type="match status" value="1"/>
</dbReference>
<organism evidence="11 12">
    <name type="scientific">Pistricoccus aurantiacus</name>
    <dbReference type="NCBI Taxonomy" id="1883414"/>
    <lineage>
        <taxon>Bacteria</taxon>
        <taxon>Pseudomonadati</taxon>
        <taxon>Pseudomonadota</taxon>
        <taxon>Gammaproteobacteria</taxon>
        <taxon>Oceanospirillales</taxon>
        <taxon>Halomonadaceae</taxon>
        <taxon>Pistricoccus</taxon>
    </lineage>
</organism>
<dbReference type="KEGG" id="paur:FGL86_14875"/>
<keyword evidence="5 9" id="KW-0378">Hydrolase</keyword>
<dbReference type="PRINTS" id="PR00134">
    <property type="entry name" value="GLHYDRLASE10"/>
</dbReference>
<evidence type="ECO:0000256" key="5">
    <source>
        <dbReference type="ARBA" id="ARBA00022801"/>
    </source>
</evidence>
<sequence length="581" mass="65630">MPVVVSDWLRRRWKPRRNRKGLFGKAICLGTLLLGVSCGVSARVDDGVNLLAGDWSHVDGARMTAQGLMVTGLGRGIVPPADDPDAPVMANPPINLRGPVLKVSGDFALTARLKRPLGARLTFYGTLPYNQDEWRQEGQAVTLKVNKRKLILELQDGIDDPKRRAFVIDRQKLRRKGDIELTLARIGRRLTVTVDGQTVINVADPGLFDSGEIRIGVDAPVGRKFFLAALTARALNEDSRLEKVDSSIPRFSPPPDSLRRLAERRYPHLKIGTAVAAIPLLSDSDYARVLGEQFNMVTPENVMKFQFIHPQPDRYAFADADAIVDFAELNHMAVHGHTLAWKEALPRWVTEGNHDDDELEHILAEHIATVVGRYKGRIASWDVINEPFEPFGSELRTGSPWYQAMGEDYIAFALREAHRADPDAKLYINDYALEHRGPKSDAMYELAKSLLEDGVPLHGIGFQMHEDMTDDYQPIGVDAFRENVQRFIDLGLEVRISEMDVNLQEDDSRKRLKQQAKYYRDIFELAKEKRAFTAFSIWGFTDRYSSLQDWWNEEGFGNGLIFDTQKKPKPAYHSLKSSLEE</sequence>
<dbReference type="EMBL" id="CP042382">
    <property type="protein sequence ID" value="QEA40237.1"/>
    <property type="molecule type" value="Genomic_DNA"/>
</dbReference>
<name>A0A5B8SVT4_9GAMM</name>
<evidence type="ECO:0000313" key="11">
    <source>
        <dbReference type="EMBL" id="QEA40237.1"/>
    </source>
</evidence>
<dbReference type="AlphaFoldDB" id="A0A5B8SVT4"/>
<keyword evidence="7 9" id="KW-0326">Glycosidase</keyword>
<evidence type="ECO:0000256" key="6">
    <source>
        <dbReference type="ARBA" id="ARBA00023277"/>
    </source>
</evidence>
<dbReference type="InterPro" id="IPR044846">
    <property type="entry name" value="GH10"/>
</dbReference>
<dbReference type="Pfam" id="PF00331">
    <property type="entry name" value="Glyco_hydro_10"/>
    <property type="match status" value="1"/>
</dbReference>
<dbReference type="Proteomes" id="UP000321272">
    <property type="component" value="Chromosome"/>
</dbReference>
<dbReference type="EC" id="3.2.1.8" evidence="9"/>
<evidence type="ECO:0000313" key="12">
    <source>
        <dbReference type="Proteomes" id="UP000321272"/>
    </source>
</evidence>
<dbReference type="PANTHER" id="PTHR31490:SF88">
    <property type="entry name" value="BETA-XYLANASE"/>
    <property type="match status" value="1"/>
</dbReference>
<keyword evidence="12" id="KW-1185">Reference proteome</keyword>
<evidence type="ECO:0000256" key="1">
    <source>
        <dbReference type="ARBA" id="ARBA00000681"/>
    </source>
</evidence>
<accession>A0A5B8SVT4</accession>
<evidence type="ECO:0000256" key="3">
    <source>
        <dbReference type="ARBA" id="ARBA00022651"/>
    </source>
</evidence>
<evidence type="ECO:0000256" key="2">
    <source>
        <dbReference type="ARBA" id="ARBA00007495"/>
    </source>
</evidence>
<comment type="catalytic activity">
    <reaction evidence="1 9">
        <text>Endohydrolysis of (1-&gt;4)-beta-D-xylosidic linkages in xylans.</text>
        <dbReference type="EC" id="3.2.1.8"/>
    </reaction>
</comment>
<keyword evidence="8 9" id="KW-0624">Polysaccharide degradation</keyword>